<evidence type="ECO:0000313" key="8">
    <source>
        <dbReference type="Proteomes" id="UP000033551"/>
    </source>
</evidence>
<evidence type="ECO:0000256" key="1">
    <source>
        <dbReference type="ARBA" id="ARBA00004196"/>
    </source>
</evidence>
<dbReference type="SUPFAM" id="SSF53850">
    <property type="entry name" value="Periplasmic binding protein-like II"/>
    <property type="match status" value="1"/>
</dbReference>
<dbReference type="Pfam" id="PF00496">
    <property type="entry name" value="SBP_bac_5"/>
    <property type="match status" value="1"/>
</dbReference>
<dbReference type="Gene3D" id="3.90.76.10">
    <property type="entry name" value="Dipeptide-binding Protein, Domain 1"/>
    <property type="match status" value="1"/>
</dbReference>
<dbReference type="GO" id="GO:0030313">
    <property type="term" value="C:cell envelope"/>
    <property type="evidence" value="ECO:0007669"/>
    <property type="project" value="UniProtKB-SubCell"/>
</dbReference>
<dbReference type="Proteomes" id="UP000033551">
    <property type="component" value="Unassembled WGS sequence"/>
</dbReference>
<comment type="similarity">
    <text evidence="2">Belongs to the bacterial solute-binding protein 5 family.</text>
</comment>
<comment type="caution">
    <text evidence="7">The sequence shown here is derived from an EMBL/GenBank/DDBJ whole genome shotgun (WGS) entry which is preliminary data.</text>
</comment>
<name>A0A0F4JRE1_9ACTN</name>
<dbReference type="PANTHER" id="PTHR30290:SF10">
    <property type="entry name" value="PERIPLASMIC OLIGOPEPTIDE-BINDING PROTEIN-RELATED"/>
    <property type="match status" value="1"/>
</dbReference>
<dbReference type="Gene3D" id="3.10.105.10">
    <property type="entry name" value="Dipeptide-binding Protein, Domain 3"/>
    <property type="match status" value="1"/>
</dbReference>
<dbReference type="InterPro" id="IPR000914">
    <property type="entry name" value="SBP_5_dom"/>
</dbReference>
<dbReference type="RefSeq" id="WP_045947090.1">
    <property type="nucleotide sequence ID" value="NZ_JZWV01000219.1"/>
</dbReference>
<comment type="subcellular location">
    <subcellularLocation>
        <location evidence="1">Cell envelope</location>
    </subcellularLocation>
</comment>
<evidence type="ECO:0000259" key="6">
    <source>
        <dbReference type="Pfam" id="PF00496"/>
    </source>
</evidence>
<dbReference type="PIRSF" id="PIRSF002741">
    <property type="entry name" value="MppA"/>
    <property type="match status" value="1"/>
</dbReference>
<evidence type="ECO:0000256" key="2">
    <source>
        <dbReference type="ARBA" id="ARBA00005695"/>
    </source>
</evidence>
<dbReference type="Gene3D" id="3.40.190.10">
    <property type="entry name" value="Periplasmic binding protein-like II"/>
    <property type="match status" value="1"/>
</dbReference>
<dbReference type="InterPro" id="IPR030678">
    <property type="entry name" value="Peptide/Ni-bd"/>
</dbReference>
<dbReference type="GO" id="GO:0042597">
    <property type="term" value="C:periplasmic space"/>
    <property type="evidence" value="ECO:0007669"/>
    <property type="project" value="UniProtKB-ARBA"/>
</dbReference>
<evidence type="ECO:0000313" key="7">
    <source>
        <dbReference type="EMBL" id="KJY35486.1"/>
    </source>
</evidence>
<dbReference type="GO" id="GO:0015833">
    <property type="term" value="P:peptide transport"/>
    <property type="evidence" value="ECO:0007669"/>
    <property type="project" value="TreeGrafter"/>
</dbReference>
<protein>
    <submittedName>
        <fullName evidence="7">Peptide-binding protein</fullName>
    </submittedName>
</protein>
<dbReference type="InterPro" id="IPR039424">
    <property type="entry name" value="SBP_5"/>
</dbReference>
<dbReference type="EMBL" id="JZWV01000219">
    <property type="protein sequence ID" value="KJY35486.1"/>
    <property type="molecule type" value="Genomic_DNA"/>
</dbReference>
<reference evidence="7 8" key="1">
    <citation type="submission" date="2015-02" db="EMBL/GenBank/DDBJ databases">
        <authorList>
            <person name="Ju K.-S."/>
            <person name="Doroghazi J.R."/>
            <person name="Metcalf W."/>
        </authorList>
    </citation>
    <scope>NUCLEOTIDE SEQUENCE [LARGE SCALE GENOMIC DNA]</scope>
    <source>
        <strain evidence="7 8">NRRL ISP-5550</strain>
    </source>
</reference>
<feature type="signal peptide" evidence="5">
    <location>
        <begin position="1"/>
        <end position="20"/>
    </location>
</feature>
<sequence length="534" mass="57415">MNRKTMVLTAAIGLLTPALSACGSASGNGAGSGAIVVGTTDRFEAADYAPAPFDPAYAYDATTWNILRQTVQTLMHTPRGGGQPVPEAASDCRFTDNDNESYRCTLRPGLKFASGDPLTAKDVKFSLDRVRAIKDENGPSSLLSTLDTVEVKGTDTVVFHLKTPDATFPYKLATPAAGIVSEKNYDAKKLRNGFAVDGSGPYTMKAEVKDNHLVRAVFTKNPNYKGDLKLQNDKVELRTFPDSAAATKALSDGSISMVSRTLSPAQIAELSAKPPKGVKLVPMPGLEIRYIGFNTDAPAVKDKAVRQALAAAVDRNNVISKVYGKSAQPLYSLVPTTVGGHVNSFFNKYGEANTAKAADLLKAAGIKTPVKLTLNYTTDHYGDGTAAEFQALKAQLNSTQLFDITVQGNEWGDFRPAQKKGDYAAYGLGWFPDYPDADNFLAPFLEQDNFLGTPYANNTVRTKLIPESRKAADRNVAVPAITEMQDIVAEDVPVLPLWQGKQYVAARDGITGVEWSVNAISDLQLWELGRGVSS</sequence>
<dbReference type="OrthoDB" id="9801912at2"/>
<dbReference type="AlphaFoldDB" id="A0A0F4JRE1"/>
<feature type="domain" description="Solute-binding protein family 5" evidence="6">
    <location>
        <begin position="83"/>
        <end position="449"/>
    </location>
</feature>
<organism evidence="7 8">
    <name type="scientific">Streptomyces katrae</name>
    <dbReference type="NCBI Taxonomy" id="68223"/>
    <lineage>
        <taxon>Bacteria</taxon>
        <taxon>Bacillati</taxon>
        <taxon>Actinomycetota</taxon>
        <taxon>Actinomycetes</taxon>
        <taxon>Kitasatosporales</taxon>
        <taxon>Streptomycetaceae</taxon>
        <taxon>Streptomyces</taxon>
    </lineage>
</organism>
<keyword evidence="3" id="KW-0813">Transport</keyword>
<accession>A0A0F4JRE1</accession>
<dbReference type="FunFam" id="3.10.105.10:FF:000012">
    <property type="entry name" value="Peptide/nickel transport system substrate-binding protein"/>
    <property type="match status" value="1"/>
</dbReference>
<evidence type="ECO:0000256" key="5">
    <source>
        <dbReference type="SAM" id="SignalP"/>
    </source>
</evidence>
<dbReference type="PATRIC" id="fig|68223.7.peg.5633"/>
<keyword evidence="8" id="KW-1185">Reference proteome</keyword>
<gene>
    <name evidence="7" type="ORF">VR44_10165</name>
</gene>
<dbReference type="PROSITE" id="PS51257">
    <property type="entry name" value="PROKAR_LIPOPROTEIN"/>
    <property type="match status" value="1"/>
</dbReference>
<dbReference type="STRING" id="68223.GCA_002028425_01574"/>
<dbReference type="PANTHER" id="PTHR30290">
    <property type="entry name" value="PERIPLASMIC BINDING COMPONENT OF ABC TRANSPORTER"/>
    <property type="match status" value="1"/>
</dbReference>
<evidence type="ECO:0000256" key="4">
    <source>
        <dbReference type="ARBA" id="ARBA00022729"/>
    </source>
</evidence>
<evidence type="ECO:0000256" key="3">
    <source>
        <dbReference type="ARBA" id="ARBA00022448"/>
    </source>
</evidence>
<feature type="chain" id="PRO_5002470815" evidence="5">
    <location>
        <begin position="21"/>
        <end position="534"/>
    </location>
</feature>
<proteinExistence type="inferred from homology"/>
<dbReference type="GO" id="GO:0043190">
    <property type="term" value="C:ATP-binding cassette (ABC) transporter complex"/>
    <property type="evidence" value="ECO:0007669"/>
    <property type="project" value="InterPro"/>
</dbReference>
<keyword evidence="4 5" id="KW-0732">Signal</keyword>
<dbReference type="GO" id="GO:1904680">
    <property type="term" value="F:peptide transmembrane transporter activity"/>
    <property type="evidence" value="ECO:0007669"/>
    <property type="project" value="TreeGrafter"/>
</dbReference>